<dbReference type="PANTHER" id="PTHR31285">
    <property type="entry name" value="NICOTINAMIDE MONONUCLEOTIDE ADENYLYLTRANSFERASE"/>
    <property type="match status" value="1"/>
</dbReference>
<sequence>MRASQTVLDVQVPYSPAALEALLGKARGGAPAAPVISSAASASTAALLAQKAYERAAALSAFGTPVLGLACTAALSTTRARRGEDRACLAAFGGGDAAWHWDLGLDKAAGRARWEQDGLVSRAIVAALAESLGSMASVPSSEAGPSDLRRLASDFDLGLLPSDRLERSGPGSAPADADSPLSAAVRRLLSGKARCAEAGVRPGHVLVDAPRPGQVYLPGSFNPLHHGHRQLLEAALRVRPGKRGAFELAVQNADKGTLVEEEVLRRATQFEEAGLPVILTRCPLYSAKAELLPGSTFVVGHDTAIRLVNPKYYGGHDGMVAALRRILDLGCSFLVAGRLDAASGRFMTMADVQVPEELAGLFEDIPEETFRADISSTEIRERLRRQEAKGL</sequence>
<dbReference type="GO" id="GO:0005634">
    <property type="term" value="C:nucleus"/>
    <property type="evidence" value="ECO:0007669"/>
    <property type="project" value="TreeGrafter"/>
</dbReference>
<dbReference type="Proteomes" id="UP001255856">
    <property type="component" value="Unassembled WGS sequence"/>
</dbReference>
<accession>A0AAD9MFU7</accession>
<keyword evidence="2" id="KW-1185">Reference proteome</keyword>
<dbReference type="PANTHER" id="PTHR31285:SF0">
    <property type="entry name" value="NICOTINAMIDE MONONUCLEOTIDE ADENYLYLTRANSFERASE"/>
    <property type="match status" value="1"/>
</dbReference>
<name>A0AAD9MFU7_PROWI</name>
<dbReference type="GO" id="GO:0000309">
    <property type="term" value="F:nicotinamide-nucleotide adenylyltransferase activity"/>
    <property type="evidence" value="ECO:0007669"/>
    <property type="project" value="TreeGrafter"/>
</dbReference>
<evidence type="ECO:0008006" key="3">
    <source>
        <dbReference type="Google" id="ProtNLM"/>
    </source>
</evidence>
<dbReference type="GO" id="GO:0016887">
    <property type="term" value="F:ATP hydrolysis activity"/>
    <property type="evidence" value="ECO:0007669"/>
    <property type="project" value="TreeGrafter"/>
</dbReference>
<protein>
    <recommendedName>
        <fullName evidence="3">Cytidyltransferase-like domain-containing protein</fullName>
    </recommendedName>
</protein>
<organism evidence="1 2">
    <name type="scientific">Prototheca wickerhamii</name>
    <dbReference type="NCBI Taxonomy" id="3111"/>
    <lineage>
        <taxon>Eukaryota</taxon>
        <taxon>Viridiplantae</taxon>
        <taxon>Chlorophyta</taxon>
        <taxon>core chlorophytes</taxon>
        <taxon>Trebouxiophyceae</taxon>
        <taxon>Chlorellales</taxon>
        <taxon>Chlorellaceae</taxon>
        <taxon>Prototheca</taxon>
    </lineage>
</organism>
<dbReference type="GO" id="GO:0005737">
    <property type="term" value="C:cytoplasm"/>
    <property type="evidence" value="ECO:0007669"/>
    <property type="project" value="TreeGrafter"/>
</dbReference>
<evidence type="ECO:0000313" key="2">
    <source>
        <dbReference type="Proteomes" id="UP001255856"/>
    </source>
</evidence>
<dbReference type="EMBL" id="JASFZW010000014">
    <property type="protein sequence ID" value="KAK2075539.1"/>
    <property type="molecule type" value="Genomic_DNA"/>
</dbReference>
<dbReference type="Gene3D" id="3.40.50.620">
    <property type="entry name" value="HUPs"/>
    <property type="match status" value="1"/>
</dbReference>
<comment type="caution">
    <text evidence="1">The sequence shown here is derived from an EMBL/GenBank/DDBJ whole genome shotgun (WGS) entry which is preliminary data.</text>
</comment>
<dbReference type="SUPFAM" id="SSF52374">
    <property type="entry name" value="Nucleotidylyl transferase"/>
    <property type="match status" value="1"/>
</dbReference>
<gene>
    <name evidence="1" type="ORF">QBZ16_001647</name>
</gene>
<proteinExistence type="predicted"/>
<dbReference type="AlphaFoldDB" id="A0AAD9MFU7"/>
<reference evidence="1" key="1">
    <citation type="submission" date="2021-01" db="EMBL/GenBank/DDBJ databases">
        <authorList>
            <person name="Eckstrom K.M.E."/>
        </authorList>
    </citation>
    <scope>NUCLEOTIDE SEQUENCE</scope>
    <source>
        <strain evidence="1">UVCC 0001</strain>
    </source>
</reference>
<evidence type="ECO:0000313" key="1">
    <source>
        <dbReference type="EMBL" id="KAK2075539.1"/>
    </source>
</evidence>
<dbReference type="InterPro" id="IPR014729">
    <property type="entry name" value="Rossmann-like_a/b/a_fold"/>
</dbReference>